<reference evidence="1" key="1">
    <citation type="submission" date="2025-08" db="UniProtKB">
        <authorList>
            <consortium name="Ensembl"/>
        </authorList>
    </citation>
    <scope>IDENTIFICATION</scope>
</reference>
<keyword evidence="2" id="KW-1185">Reference proteome</keyword>
<dbReference type="Proteomes" id="UP000233060">
    <property type="component" value="Unassembled WGS sequence"/>
</dbReference>
<dbReference type="GeneTree" id="ENSGT00390000018402"/>
<proteinExistence type="predicted"/>
<dbReference type="PANTHER" id="PTHR14918">
    <property type="entry name" value="KICSTOR COMPLEX PROTEIN SZT2"/>
    <property type="match status" value="1"/>
</dbReference>
<dbReference type="InterPro" id="IPR033228">
    <property type="entry name" value="SZT2"/>
</dbReference>
<organism evidence="1 2">
    <name type="scientific">Cercocebus atys</name>
    <name type="common">Sooty mangabey</name>
    <name type="synonym">Cercocebus torquatus atys</name>
    <dbReference type="NCBI Taxonomy" id="9531"/>
    <lineage>
        <taxon>Eukaryota</taxon>
        <taxon>Metazoa</taxon>
        <taxon>Chordata</taxon>
        <taxon>Craniata</taxon>
        <taxon>Vertebrata</taxon>
        <taxon>Euteleostomi</taxon>
        <taxon>Mammalia</taxon>
        <taxon>Eutheria</taxon>
        <taxon>Euarchontoglires</taxon>
        <taxon>Primates</taxon>
        <taxon>Haplorrhini</taxon>
        <taxon>Catarrhini</taxon>
        <taxon>Cercopithecidae</taxon>
        <taxon>Cercopithecinae</taxon>
        <taxon>Cercocebus</taxon>
    </lineage>
</organism>
<dbReference type="Bgee" id="ENSCATG00000031042">
    <property type="expression patterns" value="Expressed in skeletal muscle tissue and 12 other cell types or tissues"/>
</dbReference>
<dbReference type="Ensembl" id="ENSCATT00000038220.1">
    <property type="protein sequence ID" value="ENSCATP00000014076.1"/>
    <property type="gene ID" value="ENSCATG00000031042.1"/>
</dbReference>
<accession>A0A2K5LM85</accession>
<sequence length="205" mass="23103">NYKPEPQCLVEEAGQVFLLMKKDYRISRNVRLAWFLNHLHQTVQATSQEVLLQSEQELEVLSVLPPGWQPDEPVVPRPFLLVPSTRVTFLAWQYRFVIELDLSPSTGIVDDSTGEILFDEVFHALSRCLGGLLRPFRVPGSCIDFQPEIYITIQAYSSIIGLQSHQVLHHLSKFVPSDQISVSPLTKSLSCLCYLSPKSPALLAS</sequence>
<gene>
    <name evidence="1" type="primary">SZT2</name>
</gene>
<dbReference type="PANTHER" id="PTHR14918:SF3">
    <property type="entry name" value="KICSTOR COMPLEX PROTEIN SZT2"/>
    <property type="match status" value="1"/>
</dbReference>
<dbReference type="GO" id="GO:0005777">
    <property type="term" value="C:peroxisome"/>
    <property type="evidence" value="ECO:0007669"/>
    <property type="project" value="InterPro"/>
</dbReference>
<protein>
    <submittedName>
        <fullName evidence="1">SZT2 subunit of KICSTOR complex</fullName>
    </submittedName>
</protein>
<evidence type="ECO:0000313" key="2">
    <source>
        <dbReference type="Proteomes" id="UP000233060"/>
    </source>
</evidence>
<evidence type="ECO:0000313" key="1">
    <source>
        <dbReference type="Ensembl" id="ENSCATP00000014076.1"/>
    </source>
</evidence>
<dbReference type="AlphaFoldDB" id="A0A2K5LM85"/>
<name>A0A2K5LM85_CERAT</name>
<reference evidence="1" key="2">
    <citation type="submission" date="2025-09" db="UniProtKB">
        <authorList>
            <consortium name="Ensembl"/>
        </authorList>
    </citation>
    <scope>IDENTIFICATION</scope>
</reference>